<evidence type="ECO:0000259" key="5">
    <source>
        <dbReference type="Pfam" id="PF09362"/>
    </source>
</evidence>
<accession>A0A5Q2VC97</accession>
<dbReference type="GO" id="GO:0005576">
    <property type="term" value="C:extracellular region"/>
    <property type="evidence" value="ECO:0007669"/>
    <property type="project" value="UniProtKB-SubCell"/>
</dbReference>
<dbReference type="Proteomes" id="UP000381260">
    <property type="component" value="Chromosome"/>
</dbReference>
<feature type="domain" description="Carbohydrate-binding module family 96" evidence="6">
    <location>
        <begin position="345"/>
        <end position="466"/>
    </location>
</feature>
<dbReference type="InterPro" id="IPR055372">
    <property type="entry name" value="CBM96"/>
</dbReference>
<organism evidence="7 8">
    <name type="scientific">Serratia proteamaculans</name>
    <dbReference type="NCBI Taxonomy" id="28151"/>
    <lineage>
        <taxon>Bacteria</taxon>
        <taxon>Pseudomonadati</taxon>
        <taxon>Pseudomonadota</taxon>
        <taxon>Gammaproteobacteria</taxon>
        <taxon>Enterobacterales</taxon>
        <taxon>Yersiniaceae</taxon>
        <taxon>Serratia</taxon>
    </lineage>
</organism>
<keyword evidence="2" id="KW-0964">Secreted</keyword>
<keyword evidence="3 4" id="KW-0732">Signal</keyword>
<dbReference type="Pfam" id="PF24517">
    <property type="entry name" value="CBM96"/>
    <property type="match status" value="1"/>
</dbReference>
<reference evidence="7 8" key="1">
    <citation type="submission" date="2019-11" db="EMBL/GenBank/DDBJ databases">
        <title>The Phosphoenolpyruvate Phosphotransferase System Regulates Serratia proteamaculans 336X Biofilm Formation and Wheat Roots colonization.</title>
        <authorList>
            <person name="Liu F."/>
        </authorList>
    </citation>
    <scope>NUCLEOTIDE SEQUENCE [LARGE SCALE GENOMIC DNA]</scope>
    <source>
        <strain evidence="7 8">336X</strain>
    </source>
</reference>
<protein>
    <submittedName>
        <fullName evidence="7">DUF1996 domain-containing protein</fullName>
    </submittedName>
</protein>
<feature type="chain" id="PRO_5024413022" evidence="4">
    <location>
        <begin position="24"/>
        <end position="480"/>
    </location>
</feature>
<evidence type="ECO:0000313" key="8">
    <source>
        <dbReference type="Proteomes" id="UP000381260"/>
    </source>
</evidence>
<dbReference type="EMBL" id="CP045913">
    <property type="protein sequence ID" value="QGH63182.1"/>
    <property type="molecule type" value="Genomic_DNA"/>
</dbReference>
<dbReference type="NCBIfam" id="NF033679">
    <property type="entry name" value="DNRLRE_dom"/>
    <property type="match status" value="1"/>
</dbReference>
<dbReference type="PANTHER" id="PTHR43662:SF3">
    <property type="entry name" value="DOMAIN PROTEIN, PUTATIVE (AFU_ORTHOLOGUE AFUA_6G11970)-RELATED"/>
    <property type="match status" value="1"/>
</dbReference>
<proteinExistence type="predicted"/>
<dbReference type="PANTHER" id="PTHR43662">
    <property type="match status" value="1"/>
</dbReference>
<sequence length="480" mass="52711">MLRNKLAFPIVSSLLFIPLVAGASPLVPDVTPVDIIGDYDTGIFNVVCDYSHTLPDDAIIMPGRPGIAMMHDFFGNTGADAMSTTESLQNAPKTTCTSPYDSTSYWAPQLMRADGSIVKPAYIKVYYRNNEPEKQAAAPIPPGLQLLAGNHHRPVGQYDPNVWFYCRTSLEGGEHSNQPPESCPQIPGFEEGSEFNISLTFPDCWDGKNLVTFGNPKKRNATFSNDGVCPAAFPVKIPQMNMRIHYAMNDNGNLKDAKLSMDPKVDAQGNITPVWGDLYSAHADFFSAWNPRTTRYSVEECLNRKVACDKDIPGDFERSSADGWISTDNGRQGFDDPIIKVGGDKNIGLVKFDLPQRLDSHTITKADLRLYGRQVSGRTGQVRLYALPEVNWDENAGQPTLTQCPSTPALDTAQMWTDTVMKTFDVTQTVQQAMKDGKREIAFCLAGSSAADAEFSSKEGKRGPVLRFNFDPVADTSAAQ</sequence>
<evidence type="ECO:0000256" key="2">
    <source>
        <dbReference type="ARBA" id="ARBA00022525"/>
    </source>
</evidence>
<dbReference type="RefSeq" id="WP_153859953.1">
    <property type="nucleotide sequence ID" value="NZ_CP045913.1"/>
</dbReference>
<dbReference type="InterPro" id="IPR018535">
    <property type="entry name" value="DUF1996"/>
</dbReference>
<dbReference type="Pfam" id="PF09362">
    <property type="entry name" value="DUF1996"/>
    <property type="match status" value="1"/>
</dbReference>
<feature type="signal peptide" evidence="4">
    <location>
        <begin position="1"/>
        <end position="23"/>
    </location>
</feature>
<dbReference type="AlphaFoldDB" id="A0A5Q2VC97"/>
<name>A0A5Q2VC97_SERPR</name>
<evidence type="ECO:0000259" key="6">
    <source>
        <dbReference type="Pfam" id="PF24517"/>
    </source>
</evidence>
<evidence type="ECO:0000256" key="3">
    <source>
        <dbReference type="ARBA" id="ARBA00022729"/>
    </source>
</evidence>
<gene>
    <name evidence="7" type="ORF">GHV41_21110</name>
</gene>
<evidence type="ECO:0000256" key="1">
    <source>
        <dbReference type="ARBA" id="ARBA00004613"/>
    </source>
</evidence>
<comment type="subcellular location">
    <subcellularLocation>
        <location evidence="1">Secreted</location>
    </subcellularLocation>
</comment>
<feature type="domain" description="DUF1996" evidence="5">
    <location>
        <begin position="57"/>
        <end position="289"/>
    </location>
</feature>
<evidence type="ECO:0000256" key="4">
    <source>
        <dbReference type="SAM" id="SignalP"/>
    </source>
</evidence>
<evidence type="ECO:0000313" key="7">
    <source>
        <dbReference type="EMBL" id="QGH63182.1"/>
    </source>
</evidence>